<comment type="caution">
    <text evidence="2">The sequence shown here is derived from an EMBL/GenBank/DDBJ whole genome shotgun (WGS) entry which is preliminary data.</text>
</comment>
<evidence type="ECO:0000313" key="2">
    <source>
        <dbReference type="EMBL" id="KAK8780735.1"/>
    </source>
</evidence>
<evidence type="ECO:0000313" key="3">
    <source>
        <dbReference type="Proteomes" id="UP001321473"/>
    </source>
</evidence>
<dbReference type="AlphaFoldDB" id="A0AAQ4F1S6"/>
<organism evidence="2 3">
    <name type="scientific">Amblyomma americanum</name>
    <name type="common">Lone star tick</name>
    <dbReference type="NCBI Taxonomy" id="6943"/>
    <lineage>
        <taxon>Eukaryota</taxon>
        <taxon>Metazoa</taxon>
        <taxon>Ecdysozoa</taxon>
        <taxon>Arthropoda</taxon>
        <taxon>Chelicerata</taxon>
        <taxon>Arachnida</taxon>
        <taxon>Acari</taxon>
        <taxon>Parasitiformes</taxon>
        <taxon>Ixodida</taxon>
        <taxon>Ixodoidea</taxon>
        <taxon>Ixodidae</taxon>
        <taxon>Amblyomminae</taxon>
        <taxon>Amblyomma</taxon>
    </lineage>
</organism>
<gene>
    <name evidence="2" type="ORF">V5799_017921</name>
</gene>
<dbReference type="EMBL" id="JARKHS020008497">
    <property type="protein sequence ID" value="KAK8780735.1"/>
    <property type="molecule type" value="Genomic_DNA"/>
</dbReference>
<dbReference type="Proteomes" id="UP001321473">
    <property type="component" value="Unassembled WGS sequence"/>
</dbReference>
<keyword evidence="3" id="KW-1185">Reference proteome</keyword>
<evidence type="ECO:0000256" key="1">
    <source>
        <dbReference type="SAM" id="SignalP"/>
    </source>
</evidence>
<sequence>MAVAQRTLAVIAAVLFAMLAEASVFDGRIGAQMGMGAGCIPGQCLAHCQTTGSGVGSCTPQGCVCGASPGGPHEPCNMIKCDRQCRADSRKPLMNARCAPNGSCRCTYREVCDEAVCRQQCLARQAENARTDSFCESDSCHCRYSRVVLSPH</sequence>
<keyword evidence="1" id="KW-0732">Signal</keyword>
<accession>A0AAQ4F1S6</accession>
<evidence type="ECO:0008006" key="4">
    <source>
        <dbReference type="Google" id="ProtNLM"/>
    </source>
</evidence>
<proteinExistence type="predicted"/>
<feature type="signal peptide" evidence="1">
    <location>
        <begin position="1"/>
        <end position="22"/>
    </location>
</feature>
<name>A0AAQ4F1S6_AMBAM</name>
<reference evidence="2 3" key="1">
    <citation type="journal article" date="2023" name="Arcadia Sci">
        <title>De novo assembly of a long-read Amblyomma americanum tick genome.</title>
        <authorList>
            <person name="Chou S."/>
            <person name="Poskanzer K.E."/>
            <person name="Rollins M."/>
            <person name="Thuy-Boun P.S."/>
        </authorList>
    </citation>
    <scope>NUCLEOTIDE SEQUENCE [LARGE SCALE GENOMIC DNA]</scope>
    <source>
        <strain evidence="2">F_SG_1</strain>
        <tissue evidence="2">Salivary glands</tissue>
    </source>
</reference>
<feature type="chain" id="PRO_5042878408" description="Secreted protein" evidence="1">
    <location>
        <begin position="23"/>
        <end position="152"/>
    </location>
</feature>
<protein>
    <recommendedName>
        <fullName evidence="4">Secreted protein</fullName>
    </recommendedName>
</protein>